<keyword evidence="3" id="KW-1185">Reference proteome</keyword>
<name>A0ABZ2J8H0_9CHLR</name>
<feature type="transmembrane region" description="Helical" evidence="1">
    <location>
        <begin position="89"/>
        <end position="109"/>
    </location>
</feature>
<proteinExistence type="predicted"/>
<keyword evidence="1" id="KW-0472">Membrane</keyword>
<dbReference type="RefSeq" id="WP_338738503.1">
    <property type="nucleotide sequence ID" value="NZ_CP146612.1"/>
</dbReference>
<accession>A0ABZ2J8H0</accession>
<keyword evidence="1" id="KW-0812">Transmembrane</keyword>
<dbReference type="Proteomes" id="UP001375370">
    <property type="component" value="Chromosome"/>
</dbReference>
<feature type="transmembrane region" description="Helical" evidence="1">
    <location>
        <begin position="31"/>
        <end position="52"/>
    </location>
</feature>
<reference evidence="2 3" key="1">
    <citation type="submission" date="2024-03" db="EMBL/GenBank/DDBJ databases">
        <title>A Dehalogenimonas Isolated from Estuarine Sediments Dihaloeliminates Chlorinated Alkanes.</title>
        <authorList>
            <person name="Yang Y."/>
            <person name="Wang H."/>
        </authorList>
    </citation>
    <scope>NUCLEOTIDE SEQUENCE [LARGE SCALE GENOMIC DNA]</scope>
    <source>
        <strain evidence="2 3">W</strain>
    </source>
</reference>
<evidence type="ECO:0000313" key="2">
    <source>
        <dbReference type="EMBL" id="WWX25892.1"/>
    </source>
</evidence>
<gene>
    <name evidence="2" type="ORF">V8247_02675</name>
</gene>
<dbReference type="EMBL" id="CP146612">
    <property type="protein sequence ID" value="WWX25892.1"/>
    <property type="molecule type" value="Genomic_DNA"/>
</dbReference>
<protein>
    <submittedName>
        <fullName evidence="2">Uncharacterized protein</fullName>
    </submittedName>
</protein>
<evidence type="ECO:0000313" key="3">
    <source>
        <dbReference type="Proteomes" id="UP001375370"/>
    </source>
</evidence>
<keyword evidence="1" id="KW-1133">Transmembrane helix</keyword>
<evidence type="ECO:0000256" key="1">
    <source>
        <dbReference type="SAM" id="Phobius"/>
    </source>
</evidence>
<feature type="transmembrane region" description="Helical" evidence="1">
    <location>
        <begin position="7"/>
        <end position="25"/>
    </location>
</feature>
<sequence>MGKGQRIAITGTIGIALLIASQALMAGKLSIIPIGGWGFITGFIGLLLISYAAYQIHEALWAFFWSVTAFVAAYFLMKVSENPLLDYFAIFFFGIPGIILMFHGVQLLAKDRRRNGKNV</sequence>
<organism evidence="2 3">
    <name type="scientific">Candidatus Dehalogenimonas loeffleri</name>
    <dbReference type="NCBI Taxonomy" id="3127115"/>
    <lineage>
        <taxon>Bacteria</taxon>
        <taxon>Bacillati</taxon>
        <taxon>Chloroflexota</taxon>
        <taxon>Dehalococcoidia</taxon>
        <taxon>Dehalococcoidales</taxon>
        <taxon>Dehalococcoidaceae</taxon>
        <taxon>Dehalogenimonas</taxon>
    </lineage>
</organism>
<feature type="transmembrane region" description="Helical" evidence="1">
    <location>
        <begin position="59"/>
        <end position="77"/>
    </location>
</feature>